<keyword evidence="3 10" id="KW-0132">Cell division</keyword>
<proteinExistence type="inferred from homology"/>
<dbReference type="RefSeq" id="WP_066427679.1">
    <property type="nucleotide sequence ID" value="NZ_CP014227.1"/>
</dbReference>
<evidence type="ECO:0000256" key="11">
    <source>
        <dbReference type="RuleBase" id="RU004136"/>
    </source>
</evidence>
<dbReference type="GO" id="GO:0009252">
    <property type="term" value="P:peptidoglycan biosynthetic process"/>
    <property type="evidence" value="ECO:0007669"/>
    <property type="project" value="UniProtKB-UniRule"/>
</dbReference>
<evidence type="ECO:0000259" key="14">
    <source>
        <dbReference type="Pfam" id="PF08245"/>
    </source>
</evidence>
<evidence type="ECO:0000256" key="10">
    <source>
        <dbReference type="HAMAP-Rule" id="MF_02019"/>
    </source>
</evidence>
<dbReference type="InterPro" id="IPR013221">
    <property type="entry name" value="Mur_ligase_cen"/>
</dbReference>
<dbReference type="AlphaFoldDB" id="A0AAX2GZ00"/>
<dbReference type="SUPFAM" id="SSF63418">
    <property type="entry name" value="MurE/MurF N-terminal domain"/>
    <property type="match status" value="1"/>
</dbReference>
<reference evidence="16 18" key="2">
    <citation type="submission" date="2017-06" db="EMBL/GenBank/DDBJ databases">
        <authorList>
            <consortium name="Pathogen Informatics"/>
        </authorList>
    </citation>
    <scope>NUCLEOTIDE SEQUENCE [LARGE SCALE GENOMIC DNA]</scope>
    <source>
        <strain evidence="16 18">NCTC12947</strain>
    </source>
</reference>
<evidence type="ECO:0000313" key="16">
    <source>
        <dbReference type="EMBL" id="SNV12870.1"/>
    </source>
</evidence>
<keyword evidence="17" id="KW-1185">Reference proteome</keyword>
<feature type="domain" description="Mur ligase central" evidence="14">
    <location>
        <begin position="93"/>
        <end position="300"/>
    </location>
</feature>
<dbReference type="InterPro" id="IPR005863">
    <property type="entry name" value="UDP-N-AcMur_synth"/>
</dbReference>
<comment type="similarity">
    <text evidence="10">Belongs to the MurCDEF family. MurF subfamily.</text>
</comment>
<sequence length="454" mass="48995">MKSLYEKFTASTGVCTDSRAITEGCLYFALKGEYFNGNLFAEEALAKGAAYAIIDEPAVKASEQMLVVDDVLSTLQQLANYHRRTLGTLVIGITGSNGKTTTKELIASVLGQGMQVVSTRGNLNNHIGVPLTLLSIKPETDIAVVEMGANHPGEIAFLCNIAEPDYGYITSIGKAHLEGFGSFEGVVKTKGELFDYLKAHHKTIFLNAKDTLQAGLVASYEHVYTFGDTPMANVHIQCLATQPVTALLTDSSQSLTAEPATHAIDFLPEDIEGFTEPHTTIAAHLRGDYNFTNVAAAIAIGRYFKLSPAAIKRGIEQYVPNNNRNQFLKCGSNTVVLDAYNANPSSMTAAIGNVVAMEGFAKKALILGDMFELGSYAAAEHQRIVDLISEHSWAGVYLIGEQFSATDTSYPKYKTFEAFAASFPKDAFADTLILIKGSRGMALERIITEGLLSE</sequence>
<organism evidence="16 18">
    <name type="scientific">Capnocytophaga haemolytica</name>
    <dbReference type="NCBI Taxonomy" id="45243"/>
    <lineage>
        <taxon>Bacteria</taxon>
        <taxon>Pseudomonadati</taxon>
        <taxon>Bacteroidota</taxon>
        <taxon>Flavobacteriia</taxon>
        <taxon>Flavobacteriales</taxon>
        <taxon>Flavobacteriaceae</taxon>
        <taxon>Capnocytophaga</taxon>
    </lineage>
</organism>
<dbReference type="GO" id="GO:0005737">
    <property type="term" value="C:cytoplasm"/>
    <property type="evidence" value="ECO:0007669"/>
    <property type="project" value="UniProtKB-SubCell"/>
</dbReference>
<dbReference type="Pfam" id="PF08245">
    <property type="entry name" value="Mur_ligase_M"/>
    <property type="match status" value="1"/>
</dbReference>
<evidence type="ECO:0000256" key="6">
    <source>
        <dbReference type="ARBA" id="ARBA00022960"/>
    </source>
</evidence>
<comment type="subcellular location">
    <subcellularLocation>
        <location evidence="10 11">Cytoplasm</location>
    </subcellularLocation>
</comment>
<accession>A0AAX2GZ00</accession>
<evidence type="ECO:0000259" key="12">
    <source>
        <dbReference type="Pfam" id="PF01225"/>
    </source>
</evidence>
<reference evidence="15 17" key="1">
    <citation type="submission" date="2016-02" db="EMBL/GenBank/DDBJ databases">
        <authorList>
            <person name="Holder M.E."/>
            <person name="Ajami N.J."/>
            <person name="Petrosino J.F."/>
        </authorList>
    </citation>
    <scope>NUCLEOTIDE SEQUENCE [LARGE SCALE GENOMIC DNA]</scope>
    <source>
        <strain evidence="15 17">CCUG 32990</strain>
    </source>
</reference>
<dbReference type="InterPro" id="IPR036615">
    <property type="entry name" value="Mur_ligase_C_dom_sf"/>
</dbReference>
<dbReference type="GO" id="GO:0071555">
    <property type="term" value="P:cell wall organization"/>
    <property type="evidence" value="ECO:0007669"/>
    <property type="project" value="UniProtKB-KW"/>
</dbReference>
<dbReference type="InterPro" id="IPR035911">
    <property type="entry name" value="MurE/MurF_N"/>
</dbReference>
<dbReference type="NCBIfam" id="TIGR01143">
    <property type="entry name" value="murF"/>
    <property type="match status" value="1"/>
</dbReference>
<dbReference type="PANTHER" id="PTHR43024:SF1">
    <property type="entry name" value="UDP-N-ACETYLMURAMOYL-TRIPEPTIDE--D-ALANYL-D-ALANINE LIGASE"/>
    <property type="match status" value="1"/>
</dbReference>
<evidence type="ECO:0000256" key="3">
    <source>
        <dbReference type="ARBA" id="ARBA00022618"/>
    </source>
</evidence>
<keyword evidence="7 10" id="KW-0573">Peptidoglycan synthesis</keyword>
<dbReference type="PANTHER" id="PTHR43024">
    <property type="entry name" value="UDP-N-ACETYLMURAMOYL-TRIPEPTIDE--D-ALANYL-D-ALANINE LIGASE"/>
    <property type="match status" value="1"/>
</dbReference>
<dbReference type="Gene3D" id="3.40.1190.10">
    <property type="entry name" value="Mur-like, catalytic domain"/>
    <property type="match status" value="1"/>
</dbReference>
<dbReference type="KEGG" id="chg:AXF12_00660"/>
<dbReference type="Pfam" id="PF01225">
    <property type="entry name" value="Mur_ligase"/>
    <property type="match status" value="1"/>
</dbReference>
<gene>
    <name evidence="10 16" type="primary">murF</name>
    <name evidence="15" type="ORF">AXF12_00660</name>
    <name evidence="16" type="ORF">SAMEA44541418_01636</name>
</gene>
<dbReference type="Gene3D" id="3.90.190.20">
    <property type="entry name" value="Mur ligase, C-terminal domain"/>
    <property type="match status" value="1"/>
</dbReference>
<feature type="domain" description="Mur ligase C-terminal" evidence="13">
    <location>
        <begin position="324"/>
        <end position="403"/>
    </location>
</feature>
<dbReference type="InterPro" id="IPR051046">
    <property type="entry name" value="MurCDEF_CellWall_CoF430Synth"/>
</dbReference>
<dbReference type="EMBL" id="CP014227">
    <property type="protein sequence ID" value="AMD84174.1"/>
    <property type="molecule type" value="Genomic_DNA"/>
</dbReference>
<keyword evidence="6 10" id="KW-0133">Cell shape</keyword>
<comment type="function">
    <text evidence="10 11">Involved in cell wall formation. Catalyzes the final step in the synthesis of UDP-N-acetylmuramoyl-pentapeptide, the precursor of murein.</text>
</comment>
<evidence type="ECO:0000256" key="9">
    <source>
        <dbReference type="ARBA" id="ARBA00023316"/>
    </source>
</evidence>
<evidence type="ECO:0000313" key="18">
    <source>
        <dbReference type="Proteomes" id="UP000215539"/>
    </source>
</evidence>
<dbReference type="GO" id="GO:0051301">
    <property type="term" value="P:cell division"/>
    <property type="evidence" value="ECO:0007669"/>
    <property type="project" value="UniProtKB-KW"/>
</dbReference>
<dbReference type="SUPFAM" id="SSF53623">
    <property type="entry name" value="MurD-like peptide ligases, catalytic domain"/>
    <property type="match status" value="1"/>
</dbReference>
<evidence type="ECO:0000256" key="4">
    <source>
        <dbReference type="ARBA" id="ARBA00022741"/>
    </source>
</evidence>
<dbReference type="GO" id="GO:0005524">
    <property type="term" value="F:ATP binding"/>
    <property type="evidence" value="ECO:0007669"/>
    <property type="project" value="UniProtKB-UniRule"/>
</dbReference>
<evidence type="ECO:0000256" key="8">
    <source>
        <dbReference type="ARBA" id="ARBA00023306"/>
    </source>
</evidence>
<keyword evidence="4 10" id="KW-0547">Nucleotide-binding</keyword>
<evidence type="ECO:0000313" key="17">
    <source>
        <dbReference type="Proteomes" id="UP000065822"/>
    </source>
</evidence>
<dbReference type="InterPro" id="IPR036565">
    <property type="entry name" value="Mur-like_cat_sf"/>
</dbReference>
<evidence type="ECO:0000256" key="1">
    <source>
        <dbReference type="ARBA" id="ARBA00022490"/>
    </source>
</evidence>
<dbReference type="InterPro" id="IPR004101">
    <property type="entry name" value="Mur_ligase_C"/>
</dbReference>
<keyword evidence="9 10" id="KW-0961">Cell wall biogenesis/degradation</keyword>
<dbReference type="Gene3D" id="3.40.1390.10">
    <property type="entry name" value="MurE/MurF, N-terminal domain"/>
    <property type="match status" value="1"/>
</dbReference>
<evidence type="ECO:0000256" key="5">
    <source>
        <dbReference type="ARBA" id="ARBA00022840"/>
    </source>
</evidence>
<evidence type="ECO:0000259" key="13">
    <source>
        <dbReference type="Pfam" id="PF02875"/>
    </source>
</evidence>
<comment type="catalytic activity">
    <reaction evidence="10 11">
        <text>D-alanyl-D-alanine + UDP-N-acetyl-alpha-D-muramoyl-L-alanyl-gamma-D-glutamyl-meso-2,6-diaminopimelate + ATP = UDP-N-acetyl-alpha-D-muramoyl-L-alanyl-gamma-D-glutamyl-meso-2,6-diaminopimeloyl-D-alanyl-D-alanine + ADP + phosphate + H(+)</text>
        <dbReference type="Rhea" id="RHEA:28374"/>
        <dbReference type="ChEBI" id="CHEBI:15378"/>
        <dbReference type="ChEBI" id="CHEBI:30616"/>
        <dbReference type="ChEBI" id="CHEBI:43474"/>
        <dbReference type="ChEBI" id="CHEBI:57822"/>
        <dbReference type="ChEBI" id="CHEBI:61386"/>
        <dbReference type="ChEBI" id="CHEBI:83905"/>
        <dbReference type="ChEBI" id="CHEBI:456216"/>
        <dbReference type="EC" id="6.3.2.10"/>
    </reaction>
</comment>
<dbReference type="GO" id="GO:0047480">
    <property type="term" value="F:UDP-N-acetylmuramoyl-tripeptide-D-alanyl-D-alanine ligase activity"/>
    <property type="evidence" value="ECO:0007669"/>
    <property type="project" value="UniProtKB-UniRule"/>
</dbReference>
<dbReference type="EC" id="6.3.2.10" evidence="10 11"/>
<dbReference type="EMBL" id="LT906449">
    <property type="protein sequence ID" value="SNV12870.1"/>
    <property type="molecule type" value="Genomic_DNA"/>
</dbReference>
<protein>
    <recommendedName>
        <fullName evidence="10 11">UDP-N-acetylmuramoyl-tripeptide--D-alanyl-D-alanine ligase</fullName>
        <ecNumber evidence="10 11">6.3.2.10</ecNumber>
    </recommendedName>
    <alternativeName>
        <fullName evidence="10">D-alanyl-D-alanine-adding enzyme</fullName>
    </alternativeName>
</protein>
<evidence type="ECO:0000313" key="15">
    <source>
        <dbReference type="EMBL" id="AMD84174.1"/>
    </source>
</evidence>
<dbReference type="Proteomes" id="UP000065822">
    <property type="component" value="Chromosome"/>
</dbReference>
<keyword evidence="2 10" id="KW-0436">Ligase</keyword>
<comment type="pathway">
    <text evidence="10 11">Cell wall biogenesis; peptidoglycan biosynthesis.</text>
</comment>
<evidence type="ECO:0000256" key="7">
    <source>
        <dbReference type="ARBA" id="ARBA00022984"/>
    </source>
</evidence>
<dbReference type="Pfam" id="PF02875">
    <property type="entry name" value="Mur_ligase_C"/>
    <property type="match status" value="1"/>
</dbReference>
<keyword evidence="8 10" id="KW-0131">Cell cycle</keyword>
<dbReference type="Proteomes" id="UP000215539">
    <property type="component" value="Chromosome 1"/>
</dbReference>
<feature type="domain" description="Mur ligase N-terminal catalytic" evidence="12">
    <location>
        <begin position="12"/>
        <end position="82"/>
    </location>
</feature>
<name>A0AAX2GZ00_9FLAO</name>
<keyword evidence="1 10" id="KW-0963">Cytoplasm</keyword>
<dbReference type="InterPro" id="IPR000713">
    <property type="entry name" value="Mur_ligase_N"/>
</dbReference>
<dbReference type="SUPFAM" id="SSF53244">
    <property type="entry name" value="MurD-like peptide ligases, peptide-binding domain"/>
    <property type="match status" value="1"/>
</dbReference>
<evidence type="ECO:0000256" key="2">
    <source>
        <dbReference type="ARBA" id="ARBA00022598"/>
    </source>
</evidence>
<dbReference type="HAMAP" id="MF_02019">
    <property type="entry name" value="MurF"/>
    <property type="match status" value="1"/>
</dbReference>
<feature type="binding site" evidence="10">
    <location>
        <begin position="95"/>
        <end position="101"/>
    </location>
    <ligand>
        <name>ATP</name>
        <dbReference type="ChEBI" id="CHEBI:30616"/>
    </ligand>
</feature>
<keyword evidence="5 10" id="KW-0067">ATP-binding</keyword>
<dbReference type="GO" id="GO:0008360">
    <property type="term" value="P:regulation of cell shape"/>
    <property type="evidence" value="ECO:0007669"/>
    <property type="project" value="UniProtKB-KW"/>
</dbReference>